<gene>
    <name evidence="3" type="ORF">F4559_003724</name>
</gene>
<name>A0A7W7WWH9_9PSEU</name>
<dbReference type="EMBL" id="JACHJS010000001">
    <property type="protein sequence ID" value="MBB4966365.1"/>
    <property type="molecule type" value="Genomic_DNA"/>
</dbReference>
<proteinExistence type="predicted"/>
<dbReference type="InterPro" id="IPR036397">
    <property type="entry name" value="RNaseH_sf"/>
</dbReference>
<dbReference type="InterPro" id="IPR013520">
    <property type="entry name" value="Ribonucl_H"/>
</dbReference>
<dbReference type="GO" id="GO:0045004">
    <property type="term" value="P:DNA replication proofreading"/>
    <property type="evidence" value="ECO:0007669"/>
    <property type="project" value="TreeGrafter"/>
</dbReference>
<dbReference type="Pfam" id="PF00929">
    <property type="entry name" value="RNase_T"/>
    <property type="match status" value="1"/>
</dbReference>
<dbReference type="SMART" id="SM00479">
    <property type="entry name" value="EXOIII"/>
    <property type="match status" value="1"/>
</dbReference>
<reference evidence="3 4" key="1">
    <citation type="submission" date="2020-08" db="EMBL/GenBank/DDBJ databases">
        <title>Sequencing the genomes of 1000 actinobacteria strains.</title>
        <authorList>
            <person name="Klenk H.-P."/>
        </authorList>
    </citation>
    <scope>NUCLEOTIDE SEQUENCE [LARGE SCALE GENOMIC DNA]</scope>
    <source>
        <strain evidence="3 4">DSM 45084</strain>
    </source>
</reference>
<dbReference type="PANTHER" id="PTHR30231">
    <property type="entry name" value="DNA POLYMERASE III SUBUNIT EPSILON"/>
    <property type="match status" value="1"/>
</dbReference>
<dbReference type="SUPFAM" id="SSF53098">
    <property type="entry name" value="Ribonuclease H-like"/>
    <property type="match status" value="1"/>
</dbReference>
<comment type="caution">
    <text evidence="3">The sequence shown here is derived from an EMBL/GenBank/DDBJ whole genome shotgun (WGS) entry which is preliminary data.</text>
</comment>
<dbReference type="CDD" id="cd06127">
    <property type="entry name" value="DEDDh"/>
    <property type="match status" value="1"/>
</dbReference>
<dbReference type="FunFam" id="3.30.420.10:FF:000045">
    <property type="entry name" value="3'-5' exonuclease DinG"/>
    <property type="match status" value="1"/>
</dbReference>
<dbReference type="GO" id="GO:0008408">
    <property type="term" value="F:3'-5' exonuclease activity"/>
    <property type="evidence" value="ECO:0007669"/>
    <property type="project" value="TreeGrafter"/>
</dbReference>
<keyword evidence="1" id="KW-0378">Hydrolase</keyword>
<dbReference type="Proteomes" id="UP000542674">
    <property type="component" value="Unassembled WGS sequence"/>
</dbReference>
<dbReference type="GO" id="GO:0005829">
    <property type="term" value="C:cytosol"/>
    <property type="evidence" value="ECO:0007669"/>
    <property type="project" value="TreeGrafter"/>
</dbReference>
<dbReference type="AlphaFoldDB" id="A0A7W7WWH9"/>
<organism evidence="3 4">
    <name type="scientific">Saccharothrix violaceirubra</name>
    <dbReference type="NCBI Taxonomy" id="413306"/>
    <lineage>
        <taxon>Bacteria</taxon>
        <taxon>Bacillati</taxon>
        <taxon>Actinomycetota</taxon>
        <taxon>Actinomycetes</taxon>
        <taxon>Pseudonocardiales</taxon>
        <taxon>Pseudonocardiaceae</taxon>
        <taxon>Saccharothrix</taxon>
    </lineage>
</organism>
<keyword evidence="1" id="KW-0540">Nuclease</keyword>
<dbReference type="RefSeq" id="WP_184670321.1">
    <property type="nucleotide sequence ID" value="NZ_BAABAI010000026.1"/>
</dbReference>
<evidence type="ECO:0000259" key="2">
    <source>
        <dbReference type="SMART" id="SM00479"/>
    </source>
</evidence>
<keyword evidence="1" id="KW-0269">Exonuclease</keyword>
<accession>A0A7W7WWH9</accession>
<dbReference type="PANTHER" id="PTHR30231:SF41">
    <property type="entry name" value="DNA POLYMERASE III SUBUNIT EPSILON"/>
    <property type="match status" value="1"/>
</dbReference>
<dbReference type="Gene3D" id="3.30.420.10">
    <property type="entry name" value="Ribonuclease H-like superfamily/Ribonuclease H"/>
    <property type="match status" value="1"/>
</dbReference>
<feature type="domain" description="Exonuclease" evidence="2">
    <location>
        <begin position="16"/>
        <end position="178"/>
    </location>
</feature>
<dbReference type="GO" id="GO:0003676">
    <property type="term" value="F:nucleic acid binding"/>
    <property type="evidence" value="ECO:0007669"/>
    <property type="project" value="InterPro"/>
</dbReference>
<sequence length="199" mass="21765">MNGPEEELPEVLRDRRLVVLDLEGDGGSPPGIVEIAVLPVDGPVAAKDVRSWLVNPGRPIGVHARRVHGITDVQVAGKPLWHGVGPEVLGWVRDRVVVAHNAPVDRKVLAAHLPAWRPTLVLDTLRLARRVWPDLSSHSLEALTAHAGIEPEGRAHRAGADVWSTWRVFLLLVQGLSWERVVELAAVPLPVEESEVGLW</sequence>
<keyword evidence="4" id="KW-1185">Reference proteome</keyword>
<evidence type="ECO:0000313" key="3">
    <source>
        <dbReference type="EMBL" id="MBB4966365.1"/>
    </source>
</evidence>
<evidence type="ECO:0000256" key="1">
    <source>
        <dbReference type="ARBA" id="ARBA00022839"/>
    </source>
</evidence>
<dbReference type="InterPro" id="IPR012337">
    <property type="entry name" value="RNaseH-like_sf"/>
</dbReference>
<protein>
    <submittedName>
        <fullName evidence="3">DNA polymerase III epsilon subunit-like protein</fullName>
    </submittedName>
</protein>
<evidence type="ECO:0000313" key="4">
    <source>
        <dbReference type="Proteomes" id="UP000542674"/>
    </source>
</evidence>